<sequence length="630" mass="70981">MPRGTELTYRSVHSEAPIAFLFYAVARAGPNGEYLPMAIFQSYPKTGDLISIQQAGLLRACQRVLQSLASASNTSTLQAEVAIATRFYSRAKHPPYERVQVPSPLTLDPPDDDTAADFLRPVPEGGLEFPCTSRCLLSALRFDPEDGEQYRLRSWPLGAGNSHHNLVQGLVVFDITECGRPRYGIYAFRAFWMGWVDDSSESGWDPVEDEPPVNKSRAMLGKQTADVRVPLSGRGYLDKLHRQSWPRSVELVIDWLDEIPLIDASVTKAIWSLEQEDDGTNSDPVDSLTVQPINYTPRNLKDMAIDSLLANVSSMGHFHTDTFATIQQLPDFQARLLARMRASPHSLGPSSASGQLLYLAYRGEPELDWASYDISMEELQLALARTELENAMTLSICFGTLHTTPEQFLEVILSAPATKAGNLSHLRILEGPGRPDNNASIRFLQLLLGSARTSDHAWRLLKSPRLLLSGLLAIPMHRQLLFLPRLPVEIFPVRHVLVKYQLEGQEHYYTHLPLYDAPLHAMGIVKGLQRFISITFDRRHHDNCDYNYYYTPPSPSVIWSIENLFVPIMPEAEDRPSVDADPHMVTKDNKPLQPKRVPGDTHDAPPQIYPRRNRAMVLSEFWTLKKLWDS</sequence>
<evidence type="ECO:0000256" key="1">
    <source>
        <dbReference type="SAM" id="MobiDB-lite"/>
    </source>
</evidence>
<dbReference type="GeneID" id="70188333"/>
<dbReference type="Proteomes" id="UP000756346">
    <property type="component" value="Unassembled WGS sequence"/>
</dbReference>
<comment type="caution">
    <text evidence="2">The sequence shown here is derived from an EMBL/GenBank/DDBJ whole genome shotgun (WGS) entry which is preliminary data.</text>
</comment>
<name>A0A9P9BRA2_9PEZI</name>
<organism evidence="2 3">
    <name type="scientific">Microdochium trichocladiopsis</name>
    <dbReference type="NCBI Taxonomy" id="1682393"/>
    <lineage>
        <taxon>Eukaryota</taxon>
        <taxon>Fungi</taxon>
        <taxon>Dikarya</taxon>
        <taxon>Ascomycota</taxon>
        <taxon>Pezizomycotina</taxon>
        <taxon>Sordariomycetes</taxon>
        <taxon>Xylariomycetidae</taxon>
        <taxon>Xylariales</taxon>
        <taxon>Microdochiaceae</taxon>
        <taxon>Microdochium</taxon>
    </lineage>
</organism>
<keyword evidence="3" id="KW-1185">Reference proteome</keyword>
<accession>A0A9P9BRA2</accession>
<dbReference type="OrthoDB" id="3515175at2759"/>
<feature type="compositionally biased region" description="Basic and acidic residues" evidence="1">
    <location>
        <begin position="575"/>
        <end position="590"/>
    </location>
</feature>
<reference evidence="2" key="1">
    <citation type="journal article" date="2021" name="Nat. Commun.">
        <title>Genetic determinants of endophytism in the Arabidopsis root mycobiome.</title>
        <authorList>
            <person name="Mesny F."/>
            <person name="Miyauchi S."/>
            <person name="Thiergart T."/>
            <person name="Pickel B."/>
            <person name="Atanasova L."/>
            <person name="Karlsson M."/>
            <person name="Huettel B."/>
            <person name="Barry K.W."/>
            <person name="Haridas S."/>
            <person name="Chen C."/>
            <person name="Bauer D."/>
            <person name="Andreopoulos W."/>
            <person name="Pangilinan J."/>
            <person name="LaButti K."/>
            <person name="Riley R."/>
            <person name="Lipzen A."/>
            <person name="Clum A."/>
            <person name="Drula E."/>
            <person name="Henrissat B."/>
            <person name="Kohler A."/>
            <person name="Grigoriev I.V."/>
            <person name="Martin F.M."/>
            <person name="Hacquard S."/>
        </authorList>
    </citation>
    <scope>NUCLEOTIDE SEQUENCE</scope>
    <source>
        <strain evidence="2">MPI-CAGE-CH-0230</strain>
    </source>
</reference>
<evidence type="ECO:0000313" key="3">
    <source>
        <dbReference type="Proteomes" id="UP000756346"/>
    </source>
</evidence>
<feature type="region of interest" description="Disordered" evidence="1">
    <location>
        <begin position="575"/>
        <end position="608"/>
    </location>
</feature>
<dbReference type="EMBL" id="JAGTJQ010000005">
    <property type="protein sequence ID" value="KAH7031655.1"/>
    <property type="molecule type" value="Genomic_DNA"/>
</dbReference>
<dbReference type="RefSeq" id="XP_046013335.1">
    <property type="nucleotide sequence ID" value="XM_046158787.1"/>
</dbReference>
<evidence type="ECO:0000313" key="2">
    <source>
        <dbReference type="EMBL" id="KAH7031655.1"/>
    </source>
</evidence>
<gene>
    <name evidence="2" type="ORF">B0I36DRAFT_363316</name>
</gene>
<dbReference type="AlphaFoldDB" id="A0A9P9BRA2"/>
<protein>
    <submittedName>
        <fullName evidence="2">Uncharacterized protein</fullName>
    </submittedName>
</protein>
<proteinExistence type="predicted"/>